<organism evidence="2 3">
    <name type="scientific">Effusibacillus lacus</name>
    <dbReference type="NCBI Taxonomy" id="1348429"/>
    <lineage>
        <taxon>Bacteria</taxon>
        <taxon>Bacillati</taxon>
        <taxon>Bacillota</taxon>
        <taxon>Bacilli</taxon>
        <taxon>Bacillales</taxon>
        <taxon>Alicyclobacillaceae</taxon>
        <taxon>Effusibacillus</taxon>
    </lineage>
</organism>
<sequence>MLRLIKDERGAYAVPAMYAVIALLSLSLAVYGISWYWLGVLQENIQTKLDMSNWACYPSLHLENLANTASVALVETEARKTFELMLARQLNLDETTLQAPSGSSLQQLKIDTFKIYGRNEVPATLQGGRIILHSPAIESQITAFVRIPFIDRSFPFTFRSVTELPQTP</sequence>
<gene>
    <name evidence="2" type="ORF">EFBL_2922</name>
</gene>
<dbReference type="Proteomes" id="UP000217785">
    <property type="component" value="Unassembled WGS sequence"/>
</dbReference>
<name>A0A292YPZ5_9BACL</name>
<keyword evidence="1" id="KW-1133">Transmembrane helix</keyword>
<evidence type="ECO:0000256" key="1">
    <source>
        <dbReference type="SAM" id="Phobius"/>
    </source>
</evidence>
<proteinExistence type="predicted"/>
<keyword evidence="3" id="KW-1185">Reference proteome</keyword>
<keyword evidence="1" id="KW-0472">Membrane</keyword>
<comment type="caution">
    <text evidence="2">The sequence shown here is derived from an EMBL/GenBank/DDBJ whole genome shotgun (WGS) entry which is preliminary data.</text>
</comment>
<keyword evidence="1" id="KW-0812">Transmembrane</keyword>
<reference evidence="3" key="1">
    <citation type="submission" date="2017-07" db="EMBL/GenBank/DDBJ databases">
        <title>Draft genome sequence of Effusibacillus lacus strain skLN1.</title>
        <authorList>
            <person name="Watanabe M."/>
            <person name="Kojima H."/>
            <person name="Fukui M."/>
        </authorList>
    </citation>
    <scope>NUCLEOTIDE SEQUENCE [LARGE SCALE GENOMIC DNA]</scope>
    <source>
        <strain evidence="3">skLN1</strain>
    </source>
</reference>
<dbReference type="RefSeq" id="WP_096182980.1">
    <property type="nucleotide sequence ID" value="NZ_BDUF01000086.1"/>
</dbReference>
<evidence type="ECO:0000313" key="2">
    <source>
        <dbReference type="EMBL" id="GAX91256.1"/>
    </source>
</evidence>
<protein>
    <submittedName>
        <fullName evidence="2">Uncharacterized protein</fullName>
    </submittedName>
</protein>
<dbReference type="AlphaFoldDB" id="A0A292YPZ5"/>
<dbReference type="EMBL" id="BDUF01000086">
    <property type="protein sequence ID" value="GAX91256.1"/>
    <property type="molecule type" value="Genomic_DNA"/>
</dbReference>
<evidence type="ECO:0000313" key="3">
    <source>
        <dbReference type="Proteomes" id="UP000217785"/>
    </source>
</evidence>
<accession>A0A292YPZ5</accession>
<feature type="transmembrane region" description="Helical" evidence="1">
    <location>
        <begin position="12"/>
        <end position="38"/>
    </location>
</feature>